<evidence type="ECO:0000256" key="2">
    <source>
        <dbReference type="ARBA" id="ARBA00023043"/>
    </source>
</evidence>
<dbReference type="SUPFAM" id="SSF48403">
    <property type="entry name" value="Ankyrin repeat"/>
    <property type="match status" value="1"/>
</dbReference>
<organism evidence="3 4">
    <name type="scientific">Bionectria ochroleuca</name>
    <name type="common">Gliocladium roseum</name>
    <dbReference type="NCBI Taxonomy" id="29856"/>
    <lineage>
        <taxon>Eukaryota</taxon>
        <taxon>Fungi</taxon>
        <taxon>Dikarya</taxon>
        <taxon>Ascomycota</taxon>
        <taxon>Pezizomycotina</taxon>
        <taxon>Sordariomycetes</taxon>
        <taxon>Hypocreomycetidae</taxon>
        <taxon>Hypocreales</taxon>
        <taxon>Bionectriaceae</taxon>
        <taxon>Clonostachys</taxon>
    </lineage>
</organism>
<gene>
    <name evidence="3" type="ORF">CLO192961_LOCUS172174</name>
</gene>
<dbReference type="PANTHER" id="PTHR24198:SF165">
    <property type="entry name" value="ANKYRIN REPEAT-CONTAINING PROTEIN-RELATED"/>
    <property type="match status" value="1"/>
</dbReference>
<accession>A0ABY6U3J6</accession>
<keyword evidence="2" id="KW-0040">ANK repeat</keyword>
<dbReference type="Pfam" id="PF00023">
    <property type="entry name" value="Ank"/>
    <property type="match status" value="1"/>
</dbReference>
<dbReference type="Proteomes" id="UP000766486">
    <property type="component" value="Unassembled WGS sequence"/>
</dbReference>
<name>A0ABY6U3J6_BIOOC</name>
<evidence type="ECO:0000256" key="1">
    <source>
        <dbReference type="ARBA" id="ARBA00022737"/>
    </source>
</evidence>
<keyword evidence="1" id="KW-0677">Repeat</keyword>
<dbReference type="SMART" id="SM00248">
    <property type="entry name" value="ANK"/>
    <property type="match status" value="5"/>
</dbReference>
<dbReference type="EMBL" id="CABFNS010000737">
    <property type="protein sequence ID" value="VUC25554.1"/>
    <property type="molecule type" value="Genomic_DNA"/>
</dbReference>
<dbReference type="InterPro" id="IPR002110">
    <property type="entry name" value="Ankyrin_rpt"/>
</dbReference>
<dbReference type="InterPro" id="IPR036770">
    <property type="entry name" value="Ankyrin_rpt-contain_sf"/>
</dbReference>
<dbReference type="PANTHER" id="PTHR24198">
    <property type="entry name" value="ANKYRIN REPEAT AND PROTEIN KINASE DOMAIN-CONTAINING PROTEIN"/>
    <property type="match status" value="1"/>
</dbReference>
<comment type="caution">
    <text evidence="3">The sequence shown here is derived from an EMBL/GenBank/DDBJ whole genome shotgun (WGS) entry which is preliminary data.</text>
</comment>
<sequence length="424" mass="46935">MVYPFDSFEPFDPEAQDKLFSLIRNSELDALEELLKESPSLINVRPFWGTALAEAVCHDSPEAVRILLDAGARPLGDESSGNVFLSTLDVAAAHGNLEIMRLLLTQLKATSPTGIVIRSYNESQLMQRAMFTAAAHGNANIVAEFIEMCHCSDEAIEGTFVAAAGRWEADVIDLLFQKAPGPLKSQSLLTRALRQAMKDKYMRSDEERSGVVYSDSDWDKHYRVVTRLLDETGIDVRLPEHGSPLLHQALNVPEMQGALRALLDRGIDPNTRFENGCTPLHLLASPQGTYDITKENEEEMHELGIRLLCEKGASITIRNNDGETPSHWAAEMADAAVFARHYLPADDEHLLSTNRYGETMLHFAAAGGKRKTVELLCSSRKFDVNAVNSTSWTPLLCALAPNSRVRMRKTEIEAPILGLLPPKD</sequence>
<protein>
    <submittedName>
        <fullName evidence="3">Uncharacterized protein</fullName>
    </submittedName>
</protein>
<proteinExistence type="predicted"/>
<keyword evidence="4" id="KW-1185">Reference proteome</keyword>
<dbReference type="Gene3D" id="1.25.40.20">
    <property type="entry name" value="Ankyrin repeat-containing domain"/>
    <property type="match status" value="3"/>
</dbReference>
<evidence type="ECO:0000313" key="3">
    <source>
        <dbReference type="EMBL" id="VUC25554.1"/>
    </source>
</evidence>
<reference evidence="3 4" key="1">
    <citation type="submission" date="2019-06" db="EMBL/GenBank/DDBJ databases">
        <authorList>
            <person name="Broberg M."/>
        </authorList>
    </citation>
    <scope>NUCLEOTIDE SEQUENCE [LARGE SCALE GENOMIC DNA]</scope>
</reference>
<evidence type="ECO:0000313" key="4">
    <source>
        <dbReference type="Proteomes" id="UP000766486"/>
    </source>
</evidence>